<evidence type="ECO:0000256" key="1">
    <source>
        <dbReference type="ARBA" id="ARBA00004477"/>
    </source>
</evidence>
<dbReference type="PANTHER" id="PTHR31394:SF1">
    <property type="entry name" value="TRANSMEMBRANE PROTEIN 199"/>
    <property type="match status" value="1"/>
</dbReference>
<name>A0AAN6D8U6_9ASCO</name>
<dbReference type="Pfam" id="PF11712">
    <property type="entry name" value="Vma12"/>
    <property type="match status" value="1"/>
</dbReference>
<comment type="subcellular location">
    <subcellularLocation>
        <location evidence="1">Endoplasmic reticulum membrane</location>
        <topology evidence="1">Multi-pass membrane protein</topology>
    </subcellularLocation>
</comment>
<dbReference type="GO" id="GO:0005789">
    <property type="term" value="C:endoplasmic reticulum membrane"/>
    <property type="evidence" value="ECO:0007669"/>
    <property type="project" value="UniProtKB-SubCell"/>
</dbReference>
<reference evidence="7 9" key="1">
    <citation type="journal article" date="2021" name="G3 (Bethesda)">
        <title>Genomic diversity, chromosomal rearrangements, and interspecies hybridization in the ogataea polymorpha species complex.</title>
        <authorList>
            <person name="Hanson S.J."/>
            <person name="Cinneide E.O."/>
            <person name="Salzberg L.I."/>
            <person name="Wolfe K.H."/>
            <person name="McGowan J."/>
            <person name="Fitzpatrick D.A."/>
            <person name="Matlin K."/>
        </authorList>
    </citation>
    <scope>NUCLEOTIDE SEQUENCE</scope>
    <source>
        <strain evidence="8">81-436-3</strain>
        <strain evidence="7">83-405-1</strain>
    </source>
</reference>
<evidence type="ECO:0000256" key="4">
    <source>
        <dbReference type="ARBA" id="ARBA00022989"/>
    </source>
</evidence>
<protein>
    <recommendedName>
        <fullName evidence="11">Vacuolar ATPase assembly integral membrane protein VPH2</fullName>
    </recommendedName>
</protein>
<dbReference type="Proteomes" id="UP000697297">
    <property type="component" value="Unassembled WGS sequence"/>
</dbReference>
<evidence type="ECO:0000313" key="9">
    <source>
        <dbReference type="Proteomes" id="UP000697297"/>
    </source>
</evidence>
<evidence type="ECO:0000313" key="7">
    <source>
        <dbReference type="EMBL" id="KAG7730076.1"/>
    </source>
</evidence>
<dbReference type="PANTHER" id="PTHR31394">
    <property type="entry name" value="TRANSMEMBRANE PROTEIN 199"/>
    <property type="match status" value="1"/>
</dbReference>
<keyword evidence="2 6" id="KW-0812">Transmembrane</keyword>
<dbReference type="EMBL" id="JAHLUH010000002">
    <property type="protein sequence ID" value="KAG7730076.1"/>
    <property type="molecule type" value="Genomic_DNA"/>
</dbReference>
<evidence type="ECO:0000256" key="6">
    <source>
        <dbReference type="SAM" id="Phobius"/>
    </source>
</evidence>
<feature type="transmembrane region" description="Helical" evidence="6">
    <location>
        <begin position="155"/>
        <end position="177"/>
    </location>
</feature>
<dbReference type="InterPro" id="IPR021013">
    <property type="entry name" value="ATPase_Vma12"/>
</dbReference>
<organism evidence="7 10">
    <name type="scientific">Ogataea haglerorum</name>
    <dbReference type="NCBI Taxonomy" id="1937702"/>
    <lineage>
        <taxon>Eukaryota</taxon>
        <taxon>Fungi</taxon>
        <taxon>Dikarya</taxon>
        <taxon>Ascomycota</taxon>
        <taxon>Saccharomycotina</taxon>
        <taxon>Pichiomycetes</taxon>
        <taxon>Pichiales</taxon>
        <taxon>Pichiaceae</taxon>
        <taxon>Ogataea</taxon>
    </lineage>
</organism>
<gene>
    <name evidence="7" type="ORF">KL933_001156</name>
    <name evidence="8" type="ORF">KL946_001342</name>
</gene>
<sequence>MLVCPVDWVATMLAADSKSLDRQKALRETAPAKFPQLRERGWISHNDLVCLIKSTDLVLIKDLSPYFDPPPQTPKSPDFLKQMEKLKAQQEELEYQRLVGSLPGQHGRPSVLQEAKEVKHQLTTIVNVLISVVSVAYAVWYWTGSVNLFNDATRVLLALFAAILVLVAEVVVFGGYLRRVDEAKQRERKKKEVRKVVHSVTFTKKTQ</sequence>
<keyword evidence="5 6" id="KW-0472">Membrane</keyword>
<dbReference type="Proteomes" id="UP000738402">
    <property type="component" value="Unassembled WGS sequence"/>
</dbReference>
<keyword evidence="3" id="KW-0256">Endoplasmic reticulum</keyword>
<proteinExistence type="predicted"/>
<evidence type="ECO:0000313" key="10">
    <source>
        <dbReference type="Proteomes" id="UP000738402"/>
    </source>
</evidence>
<keyword evidence="9" id="KW-1185">Reference proteome</keyword>
<evidence type="ECO:0008006" key="11">
    <source>
        <dbReference type="Google" id="ProtNLM"/>
    </source>
</evidence>
<accession>A0AAN6D8U6</accession>
<dbReference type="GO" id="GO:0070072">
    <property type="term" value="P:vacuolar proton-transporting V-type ATPase complex assembly"/>
    <property type="evidence" value="ECO:0007669"/>
    <property type="project" value="InterPro"/>
</dbReference>
<feature type="transmembrane region" description="Helical" evidence="6">
    <location>
        <begin position="122"/>
        <end position="143"/>
    </location>
</feature>
<comment type="caution">
    <text evidence="7">The sequence shown here is derived from an EMBL/GenBank/DDBJ whole genome shotgun (WGS) entry which is preliminary data.</text>
</comment>
<dbReference type="EMBL" id="JAHLUN010000003">
    <property type="protein sequence ID" value="KAG7767243.1"/>
    <property type="molecule type" value="Genomic_DNA"/>
</dbReference>
<evidence type="ECO:0000256" key="5">
    <source>
        <dbReference type="ARBA" id="ARBA00023136"/>
    </source>
</evidence>
<dbReference type="AlphaFoldDB" id="A0AAN6D8U6"/>
<evidence type="ECO:0000256" key="2">
    <source>
        <dbReference type="ARBA" id="ARBA00022692"/>
    </source>
</evidence>
<evidence type="ECO:0000256" key="3">
    <source>
        <dbReference type="ARBA" id="ARBA00022824"/>
    </source>
</evidence>
<evidence type="ECO:0000313" key="8">
    <source>
        <dbReference type="EMBL" id="KAG7767243.1"/>
    </source>
</evidence>
<keyword evidence="4 6" id="KW-1133">Transmembrane helix</keyword>